<sequence length="241" mass="26449">MLTATSTDGMVGHIIHALHLSQSAVEMVSVLPNRPNIHLQIQRATDDMNEELGWLLKHLKDGGKDAAKAIVYCRTIDSVTCVYGWLMSQLGTPSSQPRPVEMFHVKTDAETQSRIVSSFTKADTCIRCVVATVAFDMGVQVHDIRYVVHWGPSTDILSYWQEVGRCARDGEAGKALMYVYTRSLNPRFIKKDMVDLANGSTATCIRKAILQHLFVKGMSATELTAACGLSHGCCGTCDIVT</sequence>
<dbReference type="InterPro" id="IPR027417">
    <property type="entry name" value="P-loop_NTPase"/>
</dbReference>
<dbReference type="Proteomes" id="UP000838412">
    <property type="component" value="Chromosome 16"/>
</dbReference>
<dbReference type="GO" id="GO:0043138">
    <property type="term" value="F:3'-5' DNA helicase activity"/>
    <property type="evidence" value="ECO:0007669"/>
    <property type="project" value="UniProtKB-EC"/>
</dbReference>
<evidence type="ECO:0000256" key="2">
    <source>
        <dbReference type="ARBA" id="ARBA00034617"/>
    </source>
</evidence>
<feature type="domain" description="Helicase C-terminal" evidence="4">
    <location>
        <begin position="54"/>
        <end position="213"/>
    </location>
</feature>
<dbReference type="AlphaFoldDB" id="A0A8J9Z7N1"/>
<evidence type="ECO:0000256" key="1">
    <source>
        <dbReference type="ARBA" id="ARBA00005446"/>
    </source>
</evidence>
<evidence type="ECO:0000259" key="4">
    <source>
        <dbReference type="PROSITE" id="PS51194"/>
    </source>
</evidence>
<evidence type="ECO:0000313" key="6">
    <source>
        <dbReference type="Proteomes" id="UP000838412"/>
    </source>
</evidence>
<dbReference type="PROSITE" id="PS51194">
    <property type="entry name" value="HELICASE_CTER"/>
    <property type="match status" value="1"/>
</dbReference>
<dbReference type="InterPro" id="IPR001650">
    <property type="entry name" value="Helicase_C-like"/>
</dbReference>
<dbReference type="OrthoDB" id="6086888at2759"/>
<organism evidence="5 6">
    <name type="scientific">Branchiostoma lanceolatum</name>
    <name type="common">Common lancelet</name>
    <name type="synonym">Amphioxus lanceolatum</name>
    <dbReference type="NCBI Taxonomy" id="7740"/>
    <lineage>
        <taxon>Eukaryota</taxon>
        <taxon>Metazoa</taxon>
        <taxon>Chordata</taxon>
        <taxon>Cephalochordata</taxon>
        <taxon>Leptocardii</taxon>
        <taxon>Amphioxiformes</taxon>
        <taxon>Branchiostomatidae</taxon>
        <taxon>Branchiostoma</taxon>
    </lineage>
</organism>
<dbReference type="Pfam" id="PF00271">
    <property type="entry name" value="Helicase_C"/>
    <property type="match status" value="1"/>
</dbReference>
<accession>A0A8J9Z7N1</accession>
<comment type="similarity">
    <text evidence="1">Belongs to the helicase family. RecQ subfamily.</text>
</comment>
<evidence type="ECO:0000313" key="5">
    <source>
        <dbReference type="EMBL" id="CAH1248615.1"/>
    </source>
</evidence>
<evidence type="ECO:0000256" key="3">
    <source>
        <dbReference type="ARBA" id="ARBA00034808"/>
    </source>
</evidence>
<dbReference type="PANTHER" id="PTHR13710:SF157">
    <property type="entry name" value="DNA HELICASE"/>
    <property type="match status" value="1"/>
</dbReference>
<dbReference type="GO" id="GO:0000723">
    <property type="term" value="P:telomere maintenance"/>
    <property type="evidence" value="ECO:0007669"/>
    <property type="project" value="TreeGrafter"/>
</dbReference>
<protein>
    <recommendedName>
        <fullName evidence="3">DNA 3'-5' helicase</fullName>
        <ecNumber evidence="3">5.6.2.4</ecNumber>
    </recommendedName>
</protein>
<comment type="catalytic activity">
    <reaction evidence="2">
        <text>Couples ATP hydrolysis with the unwinding of duplex DNA by translocating in the 3'-5' direction.</text>
        <dbReference type="EC" id="5.6.2.4"/>
    </reaction>
</comment>
<dbReference type="GO" id="GO:0009378">
    <property type="term" value="F:four-way junction helicase activity"/>
    <property type="evidence" value="ECO:0007669"/>
    <property type="project" value="TreeGrafter"/>
</dbReference>
<dbReference type="GO" id="GO:0005737">
    <property type="term" value="C:cytoplasm"/>
    <property type="evidence" value="ECO:0007669"/>
    <property type="project" value="TreeGrafter"/>
</dbReference>
<keyword evidence="6" id="KW-1185">Reference proteome</keyword>
<dbReference type="Gene3D" id="3.40.50.300">
    <property type="entry name" value="P-loop containing nucleotide triphosphate hydrolases"/>
    <property type="match status" value="1"/>
</dbReference>
<dbReference type="SUPFAM" id="SSF52540">
    <property type="entry name" value="P-loop containing nucleoside triphosphate hydrolases"/>
    <property type="match status" value="1"/>
</dbReference>
<dbReference type="GO" id="GO:0000724">
    <property type="term" value="P:double-strand break repair via homologous recombination"/>
    <property type="evidence" value="ECO:0007669"/>
    <property type="project" value="TreeGrafter"/>
</dbReference>
<gene>
    <name evidence="5" type="primary">WRN</name>
    <name evidence="5" type="ORF">BLAG_LOCUS9937</name>
</gene>
<proteinExistence type="inferred from homology"/>
<name>A0A8J9Z7N1_BRALA</name>
<dbReference type="EMBL" id="OV696701">
    <property type="protein sequence ID" value="CAH1248615.1"/>
    <property type="molecule type" value="Genomic_DNA"/>
</dbReference>
<reference evidence="5" key="1">
    <citation type="submission" date="2022-01" db="EMBL/GenBank/DDBJ databases">
        <authorList>
            <person name="Braso-Vives M."/>
        </authorList>
    </citation>
    <scope>NUCLEOTIDE SEQUENCE</scope>
</reference>
<dbReference type="PANTHER" id="PTHR13710">
    <property type="entry name" value="DNA HELICASE RECQ FAMILY MEMBER"/>
    <property type="match status" value="1"/>
</dbReference>
<dbReference type="EC" id="5.6.2.4" evidence="3"/>
<dbReference type="GO" id="GO:0005694">
    <property type="term" value="C:chromosome"/>
    <property type="evidence" value="ECO:0007669"/>
    <property type="project" value="TreeGrafter"/>
</dbReference>
<dbReference type="GO" id="GO:0005654">
    <property type="term" value="C:nucleoplasm"/>
    <property type="evidence" value="ECO:0007669"/>
    <property type="project" value="TreeGrafter"/>
</dbReference>
<dbReference type="SMART" id="SM00490">
    <property type="entry name" value="HELICc"/>
    <property type="match status" value="1"/>
</dbReference>